<dbReference type="OrthoDB" id="1143964at2"/>
<name>A0A4V5LQ41_9FLAO</name>
<gene>
    <name evidence="2" type="ORF">E5167_12660</name>
</gene>
<evidence type="ECO:0000256" key="1">
    <source>
        <dbReference type="SAM" id="Phobius"/>
    </source>
</evidence>
<keyword evidence="1" id="KW-1133">Transmembrane helix</keyword>
<dbReference type="RefSeq" id="WP_136844528.1">
    <property type="nucleotide sequence ID" value="NZ_SUPL01000007.1"/>
</dbReference>
<keyword evidence="1" id="KW-0472">Membrane</keyword>
<evidence type="ECO:0008006" key="4">
    <source>
        <dbReference type="Google" id="ProtNLM"/>
    </source>
</evidence>
<evidence type="ECO:0000313" key="2">
    <source>
        <dbReference type="EMBL" id="TJY33349.1"/>
    </source>
</evidence>
<comment type="caution">
    <text evidence="2">The sequence shown here is derived from an EMBL/GenBank/DDBJ whole genome shotgun (WGS) entry which is preliminary data.</text>
</comment>
<dbReference type="EMBL" id="SUPL01000007">
    <property type="protein sequence ID" value="TJY33349.1"/>
    <property type="molecule type" value="Genomic_DNA"/>
</dbReference>
<dbReference type="Proteomes" id="UP000307657">
    <property type="component" value="Unassembled WGS sequence"/>
</dbReference>
<keyword evidence="1" id="KW-0812">Transmembrane</keyword>
<proteinExistence type="predicted"/>
<feature type="transmembrane region" description="Helical" evidence="1">
    <location>
        <begin position="54"/>
        <end position="77"/>
    </location>
</feature>
<organism evidence="2 3">
    <name type="scientific">Pontimicrobium aquaticum</name>
    <dbReference type="NCBI Taxonomy" id="2565367"/>
    <lineage>
        <taxon>Bacteria</taxon>
        <taxon>Pseudomonadati</taxon>
        <taxon>Bacteroidota</taxon>
        <taxon>Flavobacteriia</taxon>
        <taxon>Flavobacteriales</taxon>
        <taxon>Flavobacteriaceae</taxon>
        <taxon>Pontimicrobium</taxon>
    </lineage>
</organism>
<feature type="transmembrane region" description="Helical" evidence="1">
    <location>
        <begin position="115"/>
        <end position="133"/>
    </location>
</feature>
<reference evidence="2 3" key="1">
    <citation type="submission" date="2019-04" db="EMBL/GenBank/DDBJ databases">
        <title>Lacinutrix sp. nov., isolated from marine water.</title>
        <authorList>
            <person name="Kim W."/>
        </authorList>
    </citation>
    <scope>NUCLEOTIDE SEQUENCE [LARGE SCALE GENOMIC DNA]</scope>
    <source>
        <strain evidence="2 3">CAU 1491</strain>
    </source>
</reference>
<accession>A0A4V5LQ41</accession>
<protein>
    <recommendedName>
        <fullName evidence="4">Sugar transporter</fullName>
    </recommendedName>
</protein>
<feature type="transmembrane region" description="Helical" evidence="1">
    <location>
        <begin position="84"/>
        <end position="103"/>
    </location>
</feature>
<dbReference type="AlphaFoldDB" id="A0A4V5LQ41"/>
<keyword evidence="3" id="KW-1185">Reference proteome</keyword>
<sequence length="144" mass="15802">MSNSNKPGIAFWVIGVIALLWNGMGVNSYLQMAFKTEASTAGMNAEQIALLNNAPTWATALFAIAVFSGIIAAILFLMRKKIAVTLFVVSFLAATIQQLYWLFGTNAPEVFADMQPYLMPTLIIVFGAFWVWFSKNQKAKGILA</sequence>
<evidence type="ECO:0000313" key="3">
    <source>
        <dbReference type="Proteomes" id="UP000307657"/>
    </source>
</evidence>